<dbReference type="Pfam" id="PF01425">
    <property type="entry name" value="Amidase"/>
    <property type="match status" value="1"/>
</dbReference>
<dbReference type="EMBL" id="JAGQDD010000001">
    <property type="protein sequence ID" value="MBQ0929020.1"/>
    <property type="molecule type" value="Genomic_DNA"/>
</dbReference>
<dbReference type="NCBIfam" id="TIGR02713">
    <property type="entry name" value="allophanate_hyd"/>
    <property type="match status" value="1"/>
</dbReference>
<dbReference type="InterPro" id="IPR014085">
    <property type="entry name" value="Allophanate_hydrolase"/>
</dbReference>
<accession>A0A940Y668</accession>
<proteinExistence type="predicted"/>
<dbReference type="Pfam" id="PF21986">
    <property type="entry name" value="AH_C"/>
    <property type="match status" value="1"/>
</dbReference>
<dbReference type="PANTHER" id="PTHR11895">
    <property type="entry name" value="TRANSAMIDASE"/>
    <property type="match status" value="1"/>
</dbReference>
<evidence type="ECO:0000259" key="2">
    <source>
        <dbReference type="Pfam" id="PF21986"/>
    </source>
</evidence>
<dbReference type="GO" id="GO:0004039">
    <property type="term" value="F:allophanate hydrolase activity"/>
    <property type="evidence" value="ECO:0007669"/>
    <property type="project" value="UniProtKB-EC"/>
</dbReference>
<comment type="caution">
    <text evidence="3">The sequence shown here is derived from an EMBL/GenBank/DDBJ whole genome shotgun (WGS) entry which is preliminary data.</text>
</comment>
<evidence type="ECO:0000313" key="4">
    <source>
        <dbReference type="Proteomes" id="UP000676246"/>
    </source>
</evidence>
<dbReference type="Proteomes" id="UP000676246">
    <property type="component" value="Unassembled WGS sequence"/>
</dbReference>
<dbReference type="AlphaFoldDB" id="A0A940Y668"/>
<dbReference type="RefSeq" id="WP_210851171.1">
    <property type="nucleotide sequence ID" value="NZ_JAGQDD010000001.1"/>
</dbReference>
<protein>
    <submittedName>
        <fullName evidence="3">Allophanate hydrolase</fullName>
        <ecNumber evidence="3">3.5.1.54</ecNumber>
    </submittedName>
</protein>
<dbReference type="EC" id="3.5.1.54" evidence="3"/>
<evidence type="ECO:0000313" key="3">
    <source>
        <dbReference type="EMBL" id="MBQ0929020.1"/>
    </source>
</evidence>
<dbReference type="PANTHER" id="PTHR11895:SF169">
    <property type="entry name" value="GLUTAMYL-TRNA(GLN) AMIDOTRANSFERASE"/>
    <property type="match status" value="1"/>
</dbReference>
<dbReference type="InterPro" id="IPR036928">
    <property type="entry name" value="AS_sf"/>
</dbReference>
<name>A0A940Y668_9BURK</name>
<keyword evidence="4" id="KW-1185">Reference proteome</keyword>
<dbReference type="Gene3D" id="1.20.58.1700">
    <property type="match status" value="1"/>
</dbReference>
<reference evidence="3 4" key="1">
    <citation type="submission" date="2021-04" db="EMBL/GenBank/DDBJ databases">
        <title>The genome sequence of Ideonella sp. 3Y2.</title>
        <authorList>
            <person name="Liu Y."/>
        </authorList>
    </citation>
    <scope>NUCLEOTIDE SEQUENCE [LARGE SCALE GENOMIC DNA]</scope>
    <source>
        <strain evidence="3 4">3Y2</strain>
    </source>
</reference>
<feature type="domain" description="Amidase" evidence="1">
    <location>
        <begin position="44"/>
        <end position="432"/>
    </location>
</feature>
<evidence type="ECO:0000259" key="1">
    <source>
        <dbReference type="Pfam" id="PF01425"/>
    </source>
</evidence>
<sequence length="599" mass="62523">MNRPLHTIADWRRAYDEGAEPLPLYGALLARLSAQDPAWITRASCAVIEAQLAALPPRSAALPLWGVPFAVKDNIDVAGLPTTAACPAFAHEPAASATCVQRLQQAGAVCIGKTNLDQFATGLVGTRSPYGAVPNSFDPAFVSGGSSSGSASVVARGLVPFALGTDTAGSGRVPAGFNHLVGLKPSPGRVPMAGVLPACRTLDVVSVFALTVADAAEVMAWIEGADDEPRFAWPALQPPWLGGARPALRLGVPDRPGCDSALGWDRAFDDALARARSLGAETVPLDFGPLFEVAELLYDGPWVAERHSVVADLMARQPEALDPTVAAVIGAATRYSADDAFLGRYRLEELRARLAPLWQQVDALLVPTAPTCPTLAAVAAEPVRRNSELGRYTNFVNLLGWSALALPAVLPEDGGLPFGVTLIGPGGADAALVDWGLRWEAAGPAPLGARLRPARAEDRAPGRRPQAAPTLALAVVGAHLQGLPLHGQLVERGARLLARTTTAARYRLHALPGSTPPKPGLARVAEEQPGHAIALEVYELPQAALGSFLALIPPPLGLGNVELADGRWVKGFICEGAALQGAPDISAFGGWRAYLAQGR</sequence>
<organism evidence="3 4">
    <name type="scientific">Ideonella alba</name>
    <dbReference type="NCBI Taxonomy" id="2824118"/>
    <lineage>
        <taxon>Bacteria</taxon>
        <taxon>Pseudomonadati</taxon>
        <taxon>Pseudomonadota</taxon>
        <taxon>Betaproteobacteria</taxon>
        <taxon>Burkholderiales</taxon>
        <taxon>Sphaerotilaceae</taxon>
        <taxon>Ideonella</taxon>
    </lineage>
</organism>
<dbReference type="InterPro" id="IPR000120">
    <property type="entry name" value="Amidase"/>
</dbReference>
<dbReference type="InterPro" id="IPR023631">
    <property type="entry name" value="Amidase_dom"/>
</dbReference>
<dbReference type="NCBIfam" id="NF006043">
    <property type="entry name" value="PRK08186.1"/>
    <property type="match status" value="1"/>
</dbReference>
<dbReference type="Gene3D" id="3.90.1300.10">
    <property type="entry name" value="Amidase signature (AS) domain"/>
    <property type="match status" value="1"/>
</dbReference>
<keyword evidence="3" id="KW-0378">Hydrolase</keyword>
<dbReference type="SUPFAM" id="SSF75304">
    <property type="entry name" value="Amidase signature (AS) enzymes"/>
    <property type="match status" value="1"/>
</dbReference>
<dbReference type="InterPro" id="IPR053844">
    <property type="entry name" value="AH_C"/>
</dbReference>
<feature type="domain" description="Allophanate hydrolase C-terminal" evidence="2">
    <location>
        <begin position="472"/>
        <end position="596"/>
    </location>
</feature>
<dbReference type="Gene3D" id="3.10.490.10">
    <property type="entry name" value="Gamma-glutamyl cyclotransferase-like"/>
    <property type="match status" value="1"/>
</dbReference>
<gene>
    <name evidence="3" type="primary">atzF</name>
    <name evidence="3" type="ORF">KAK03_00880</name>
</gene>